<dbReference type="EMBL" id="MKIR01000001">
    <property type="protein sequence ID" value="OFI50338.1"/>
    <property type="molecule type" value="Genomic_DNA"/>
</dbReference>
<keyword evidence="5" id="KW-1185">Reference proteome</keyword>
<feature type="transmembrane region" description="Helical" evidence="2">
    <location>
        <begin position="64"/>
        <end position="85"/>
    </location>
</feature>
<feature type="transmembrane region" description="Helical" evidence="2">
    <location>
        <begin position="272"/>
        <end position="293"/>
    </location>
</feature>
<gene>
    <name evidence="4" type="ORF">BG261_00175</name>
</gene>
<comment type="similarity">
    <text evidence="1">Belongs to the UPF0177 family.</text>
</comment>
<accession>A0A1E8GS79</accession>
<keyword evidence="2" id="KW-0472">Membrane</keyword>
<evidence type="ECO:0000313" key="5">
    <source>
        <dbReference type="Proteomes" id="UP000178622"/>
    </source>
</evidence>
<dbReference type="AlphaFoldDB" id="A0A1E8GS79"/>
<dbReference type="InterPro" id="IPR003675">
    <property type="entry name" value="Rce1/LyrA-like_dom"/>
</dbReference>
<proteinExistence type="inferred from homology"/>
<keyword evidence="2" id="KW-0812">Transmembrane</keyword>
<organism evidence="4 5">
    <name type="scientific">Floricoccus tropicus</name>
    <dbReference type="NCBI Taxonomy" id="1859473"/>
    <lineage>
        <taxon>Bacteria</taxon>
        <taxon>Bacillati</taxon>
        <taxon>Bacillota</taxon>
        <taxon>Bacilli</taxon>
        <taxon>Lactobacillales</taxon>
        <taxon>Streptococcaceae</taxon>
        <taxon>Floricoccus</taxon>
    </lineage>
</organism>
<feature type="transmembrane region" description="Helical" evidence="2">
    <location>
        <begin position="227"/>
        <end position="247"/>
    </location>
</feature>
<sequence length="306" mass="34796">MRKLFKTTGSVLLSIIAIPISQIIAQLGTIVIPIIVYFTRKIFFGIQMPTNLSLTLQDNKIFQVYYIIFNNLLSLFLLFLIIKFLSKYIFHRDVIKDFYKKKIKIIYFIIPIFMCLTAYIIYFLFVDGKFVLNKINTFNFFISFLDMVLGTAIVAPIIEETIFRGIVANVIEENYGLGLSFICSSFIFGAVHILNGELSFLSIVMLLVSGFEMGALLFIVKKTFNSLNASIIVHGGYNFLSSIILISNKNSKDWPLLYKIRTSNLLITGGDYGVSVSIVSLLIIVVTIFFLFMESKNKNMNNSLKT</sequence>
<reference evidence="5" key="1">
    <citation type="submission" date="2016-09" db="EMBL/GenBank/DDBJ databases">
        <title>Draft genome sequence of a novel species of the family Streptococcaceae isolated from flowers.</title>
        <authorList>
            <person name="Chuah L.-O."/>
            <person name="Yap K.-P."/>
            <person name="Thong K.L."/>
            <person name="Liong M.T."/>
            <person name="Ahmad R."/>
            <person name="Rusul G."/>
        </authorList>
    </citation>
    <scope>NUCLEOTIDE SEQUENCE [LARGE SCALE GENOMIC DNA]</scope>
    <source>
        <strain evidence="5">DF1</strain>
    </source>
</reference>
<evidence type="ECO:0000256" key="1">
    <source>
        <dbReference type="ARBA" id="ARBA00009067"/>
    </source>
</evidence>
<name>A0A1E8GS79_9LACT</name>
<dbReference type="Proteomes" id="UP000178622">
    <property type="component" value="Unassembled WGS sequence"/>
</dbReference>
<dbReference type="OrthoDB" id="8607342at2"/>
<keyword evidence="2" id="KW-1133">Transmembrane helix</keyword>
<dbReference type="PANTHER" id="PTHR39430">
    <property type="entry name" value="MEMBRANE-ASSOCIATED PROTEASE-RELATED"/>
    <property type="match status" value="1"/>
</dbReference>
<feature type="domain" description="CAAX prenyl protease 2/Lysostaphin resistance protein A-like" evidence="3">
    <location>
        <begin position="145"/>
        <end position="240"/>
    </location>
</feature>
<dbReference type="STRING" id="1859473.BG261_00175"/>
<evidence type="ECO:0000259" key="3">
    <source>
        <dbReference type="Pfam" id="PF02517"/>
    </source>
</evidence>
<evidence type="ECO:0000256" key="2">
    <source>
        <dbReference type="SAM" id="Phobius"/>
    </source>
</evidence>
<feature type="transmembrane region" description="Helical" evidence="2">
    <location>
        <begin position="105"/>
        <end position="126"/>
    </location>
</feature>
<feature type="transmembrane region" description="Helical" evidence="2">
    <location>
        <begin position="200"/>
        <end position="220"/>
    </location>
</feature>
<dbReference type="PANTHER" id="PTHR39430:SF1">
    <property type="entry name" value="PROTEASE"/>
    <property type="match status" value="1"/>
</dbReference>
<protein>
    <recommendedName>
        <fullName evidence="3">CAAX prenyl protease 2/Lysostaphin resistance protein A-like domain-containing protein</fullName>
    </recommendedName>
</protein>
<feature type="transmembrane region" description="Helical" evidence="2">
    <location>
        <begin position="175"/>
        <end position="194"/>
    </location>
</feature>
<dbReference type="GO" id="GO:0080120">
    <property type="term" value="P:CAAX-box protein maturation"/>
    <property type="evidence" value="ECO:0007669"/>
    <property type="project" value="UniProtKB-ARBA"/>
</dbReference>
<dbReference type="RefSeq" id="WP_070791025.1">
    <property type="nucleotide sequence ID" value="NZ_MKIR01000001.1"/>
</dbReference>
<feature type="transmembrane region" description="Helical" evidence="2">
    <location>
        <begin position="138"/>
        <end position="163"/>
    </location>
</feature>
<dbReference type="GO" id="GO:0004175">
    <property type="term" value="F:endopeptidase activity"/>
    <property type="evidence" value="ECO:0007669"/>
    <property type="project" value="UniProtKB-ARBA"/>
</dbReference>
<dbReference type="Pfam" id="PF02517">
    <property type="entry name" value="Rce1-like"/>
    <property type="match status" value="1"/>
</dbReference>
<comment type="caution">
    <text evidence="4">The sequence shown here is derived from an EMBL/GenBank/DDBJ whole genome shotgun (WGS) entry which is preliminary data.</text>
</comment>
<evidence type="ECO:0000313" key="4">
    <source>
        <dbReference type="EMBL" id="OFI50338.1"/>
    </source>
</evidence>
<feature type="transmembrane region" description="Helical" evidence="2">
    <location>
        <begin position="12"/>
        <end position="38"/>
    </location>
</feature>